<keyword evidence="1" id="KW-0472">Membrane</keyword>
<sequence>MELTSGKDLKGWMYHPGLIILDNISRTNVKSGKALSTKSGKAGQVSVSAVVGIVIVVAIVSGSLAYLSAPTGTSKEDVKNYLETASDKDIKEVLAAVSGELFK</sequence>
<keyword evidence="3" id="KW-1185">Reference proteome</keyword>
<gene>
    <name evidence="2" type="ORF">AKJ43_03825</name>
</gene>
<comment type="caution">
    <text evidence="2">The sequence shown here is derived from an EMBL/GenBank/DDBJ whole genome shotgun (WGS) entry which is preliminary data.</text>
</comment>
<accession>A0A133V3C3</accession>
<organism evidence="2 3">
    <name type="scientific">candidate division MSBL1 archaeon SCGC-AAA261D19</name>
    <dbReference type="NCBI Taxonomy" id="1698273"/>
    <lineage>
        <taxon>Archaea</taxon>
        <taxon>Methanobacteriati</taxon>
        <taxon>Methanobacteriota</taxon>
        <taxon>candidate division MSBL1</taxon>
    </lineage>
</organism>
<evidence type="ECO:0000313" key="3">
    <source>
        <dbReference type="Proteomes" id="UP000070400"/>
    </source>
</evidence>
<evidence type="ECO:0000313" key="2">
    <source>
        <dbReference type="EMBL" id="KXB00942.1"/>
    </source>
</evidence>
<reference evidence="2 3" key="1">
    <citation type="journal article" date="2016" name="Sci. Rep.">
        <title>Metabolic traits of an uncultured archaeal lineage -MSBL1- from brine pools of the Red Sea.</title>
        <authorList>
            <person name="Mwirichia R."/>
            <person name="Alam I."/>
            <person name="Rashid M."/>
            <person name="Vinu M."/>
            <person name="Ba-Alawi W."/>
            <person name="Anthony Kamau A."/>
            <person name="Kamanda Ngugi D."/>
            <person name="Goker M."/>
            <person name="Klenk H.P."/>
            <person name="Bajic V."/>
            <person name="Stingl U."/>
        </authorList>
    </citation>
    <scope>NUCLEOTIDE SEQUENCE [LARGE SCALE GENOMIC DNA]</scope>
    <source>
        <strain evidence="2">SCGC-AAA261D19</strain>
    </source>
</reference>
<name>A0A133V3C3_9EURY</name>
<proteinExistence type="predicted"/>
<dbReference type="EMBL" id="LHXX01000075">
    <property type="protein sequence ID" value="KXB00942.1"/>
    <property type="molecule type" value="Genomic_DNA"/>
</dbReference>
<keyword evidence="1" id="KW-1133">Transmembrane helix</keyword>
<keyword evidence="1" id="KW-0812">Transmembrane</keyword>
<feature type="transmembrane region" description="Helical" evidence="1">
    <location>
        <begin position="45"/>
        <end position="67"/>
    </location>
</feature>
<protein>
    <submittedName>
        <fullName evidence="2">Uncharacterized protein</fullName>
    </submittedName>
</protein>
<dbReference type="Proteomes" id="UP000070400">
    <property type="component" value="Unassembled WGS sequence"/>
</dbReference>
<dbReference type="AlphaFoldDB" id="A0A133V3C3"/>
<evidence type="ECO:0000256" key="1">
    <source>
        <dbReference type="SAM" id="Phobius"/>
    </source>
</evidence>